<dbReference type="Gene3D" id="3.40.395.10">
    <property type="entry name" value="Adenoviral Proteinase, Chain A"/>
    <property type="match status" value="1"/>
</dbReference>
<keyword evidence="7" id="KW-1185">Reference proteome</keyword>
<evidence type="ECO:0000313" key="7">
    <source>
        <dbReference type="Proteomes" id="UP000836841"/>
    </source>
</evidence>
<dbReference type="GO" id="GO:0016926">
    <property type="term" value="P:protein desumoylation"/>
    <property type="evidence" value="ECO:0007669"/>
    <property type="project" value="UniProtKB-ARBA"/>
</dbReference>
<dbReference type="GO" id="GO:0006508">
    <property type="term" value="P:proteolysis"/>
    <property type="evidence" value="ECO:0007669"/>
    <property type="project" value="UniProtKB-KW"/>
</dbReference>
<sequence>MSRRRSNRVRNAKPVTAPAPVTVTVTIIEVLDEVLRLSYGLLFEDLNVCLDDCEEDEFKSHRSCWKHIAALKKRDQKQNPTEKEFKTFKWIAPCFFEECPRRDRSPRRIKCKHLNLLRKKLCSSSFIRYIEELWRGVSDEKKTSFVYVDCLWFGMYKSDSPRIRSSVFESIKTKQIFSKKYVFLPIVYWSHWTLLIFCNFGEDLCEDKTCMLFLDSLGSTDSWKQLEPDIRRRVLSLFLFVLELFRIEGRTEEQSLIDEIPLYVPDVPQQTNDMECGSFVLYYIQRFIEDAPKNFIVDAYPYFMEEAWFSHEDLDEFCDKLNSLGTIR</sequence>
<organism evidence="6 7">
    <name type="scientific">Thlaspi arvense</name>
    <name type="common">Field penny-cress</name>
    <dbReference type="NCBI Taxonomy" id="13288"/>
    <lineage>
        <taxon>Eukaryota</taxon>
        <taxon>Viridiplantae</taxon>
        <taxon>Streptophyta</taxon>
        <taxon>Embryophyta</taxon>
        <taxon>Tracheophyta</taxon>
        <taxon>Spermatophyta</taxon>
        <taxon>Magnoliopsida</taxon>
        <taxon>eudicotyledons</taxon>
        <taxon>Gunneridae</taxon>
        <taxon>Pentapetalae</taxon>
        <taxon>rosids</taxon>
        <taxon>malvids</taxon>
        <taxon>Brassicales</taxon>
        <taxon>Brassicaceae</taxon>
        <taxon>Thlaspideae</taxon>
        <taxon>Thlaspi</taxon>
    </lineage>
</organism>
<dbReference type="PROSITE" id="PS50600">
    <property type="entry name" value="ULP_PROTEASE"/>
    <property type="match status" value="1"/>
</dbReference>
<dbReference type="GO" id="GO:0008234">
    <property type="term" value="F:cysteine-type peptidase activity"/>
    <property type="evidence" value="ECO:0007669"/>
    <property type="project" value="UniProtKB-KW"/>
</dbReference>
<proteinExistence type="inferred from homology"/>
<protein>
    <recommendedName>
        <fullName evidence="5">Ubiquitin-like protease family profile domain-containing protein</fullName>
    </recommendedName>
</protein>
<accession>A0AAU9SJS0</accession>
<comment type="similarity">
    <text evidence="1">Belongs to the peptidase C48 family.</text>
</comment>
<keyword evidence="2" id="KW-0645">Protease</keyword>
<name>A0AAU9SJS0_THLAR</name>
<dbReference type="SUPFAM" id="SSF54001">
    <property type="entry name" value="Cysteine proteinases"/>
    <property type="match status" value="1"/>
</dbReference>
<dbReference type="InterPro" id="IPR038765">
    <property type="entry name" value="Papain-like_cys_pep_sf"/>
</dbReference>
<dbReference type="PANTHER" id="PTHR46915:SF6">
    <property type="entry name" value="CYSTEINE PROTEINASES SUPERFAMILY PROTEIN"/>
    <property type="match status" value="1"/>
</dbReference>
<dbReference type="Pfam" id="PF02902">
    <property type="entry name" value="Peptidase_C48"/>
    <property type="match status" value="1"/>
</dbReference>
<dbReference type="PANTHER" id="PTHR46915">
    <property type="entry name" value="UBIQUITIN-LIKE PROTEASE 4-RELATED"/>
    <property type="match status" value="1"/>
</dbReference>
<dbReference type="EMBL" id="OU466861">
    <property type="protein sequence ID" value="CAH2064844.1"/>
    <property type="molecule type" value="Genomic_DNA"/>
</dbReference>
<dbReference type="InterPro" id="IPR003653">
    <property type="entry name" value="Peptidase_C48_C"/>
</dbReference>
<evidence type="ECO:0000256" key="2">
    <source>
        <dbReference type="ARBA" id="ARBA00022670"/>
    </source>
</evidence>
<evidence type="ECO:0000259" key="5">
    <source>
        <dbReference type="PROSITE" id="PS50600"/>
    </source>
</evidence>
<keyword evidence="4" id="KW-0788">Thiol protease</keyword>
<evidence type="ECO:0000256" key="3">
    <source>
        <dbReference type="ARBA" id="ARBA00022801"/>
    </source>
</evidence>
<gene>
    <name evidence="6" type="ORF">TAV2_LOCUS17824</name>
</gene>
<dbReference type="AlphaFoldDB" id="A0AAU9SJS0"/>
<feature type="domain" description="Ubiquitin-like protease family profile" evidence="5">
    <location>
        <begin position="69"/>
        <end position="287"/>
    </location>
</feature>
<dbReference type="Proteomes" id="UP000836841">
    <property type="component" value="Chromosome 5"/>
</dbReference>
<keyword evidence="3" id="KW-0378">Hydrolase</keyword>
<evidence type="ECO:0000256" key="4">
    <source>
        <dbReference type="ARBA" id="ARBA00022807"/>
    </source>
</evidence>
<evidence type="ECO:0000313" key="6">
    <source>
        <dbReference type="EMBL" id="CAH2064844.1"/>
    </source>
</evidence>
<evidence type="ECO:0000256" key="1">
    <source>
        <dbReference type="ARBA" id="ARBA00005234"/>
    </source>
</evidence>
<reference evidence="6 7" key="1">
    <citation type="submission" date="2022-03" db="EMBL/GenBank/DDBJ databases">
        <authorList>
            <person name="Nunn A."/>
            <person name="Chopra R."/>
            <person name="Nunn A."/>
            <person name="Contreras Garrido A."/>
        </authorList>
    </citation>
    <scope>NUCLEOTIDE SEQUENCE [LARGE SCALE GENOMIC DNA]</scope>
</reference>